<reference evidence="2" key="1">
    <citation type="journal article" date="2021" name="Sci. Adv.">
        <title>The American lobster genome reveals insights on longevity, neural, and immune adaptations.</title>
        <authorList>
            <person name="Polinski J.M."/>
            <person name="Zimin A.V."/>
            <person name="Clark K.F."/>
            <person name="Kohn A.B."/>
            <person name="Sadowski N."/>
            <person name="Timp W."/>
            <person name="Ptitsyn A."/>
            <person name="Khanna P."/>
            <person name="Romanova D.Y."/>
            <person name="Williams P."/>
            <person name="Greenwood S.J."/>
            <person name="Moroz L.L."/>
            <person name="Walt D.R."/>
            <person name="Bodnar A.G."/>
        </authorList>
    </citation>
    <scope>NUCLEOTIDE SEQUENCE</scope>
    <source>
        <strain evidence="2">GMGI-L3</strain>
    </source>
</reference>
<evidence type="ECO:0000313" key="2">
    <source>
        <dbReference type="EMBL" id="KAG7163255.1"/>
    </source>
</evidence>
<feature type="compositionally biased region" description="Low complexity" evidence="1">
    <location>
        <begin position="123"/>
        <end position="144"/>
    </location>
</feature>
<gene>
    <name evidence="2" type="ORF">Hamer_G004362</name>
</gene>
<accession>A0A8J5JXM7</accession>
<feature type="region of interest" description="Disordered" evidence="1">
    <location>
        <begin position="253"/>
        <end position="277"/>
    </location>
</feature>
<organism evidence="2 3">
    <name type="scientific">Homarus americanus</name>
    <name type="common">American lobster</name>
    <dbReference type="NCBI Taxonomy" id="6706"/>
    <lineage>
        <taxon>Eukaryota</taxon>
        <taxon>Metazoa</taxon>
        <taxon>Ecdysozoa</taxon>
        <taxon>Arthropoda</taxon>
        <taxon>Crustacea</taxon>
        <taxon>Multicrustacea</taxon>
        <taxon>Malacostraca</taxon>
        <taxon>Eumalacostraca</taxon>
        <taxon>Eucarida</taxon>
        <taxon>Decapoda</taxon>
        <taxon>Pleocyemata</taxon>
        <taxon>Astacidea</taxon>
        <taxon>Nephropoidea</taxon>
        <taxon>Nephropidae</taxon>
        <taxon>Homarus</taxon>
    </lineage>
</organism>
<sequence length="296" mass="31780">MRTHQVTFELRNIKSRVKSGGGSDNSNSTNTEDSERITTITPSSPSVLPPASSSVFAISSHPLPQPSLSSSPSSPLVFYTPASNLPLSSPAASSPLFLPFSPTPSSEGSFVFPGQSPSLVPHTSVSPLSTSSSSTLSLPSSSTSISTTLLSRNPSLHTFKPMPGCWEVSAGIYKAPAAPHPFHHTASYSCHPRGGYHSRPPTHGRTRRSSLVEVRSDNVFMDLVRTLASSTRRASTSSIHTCNACDEARMNQVNNNRKNQNTSNNNTREQNNWRRRKTGLVYPLRTGAILPGLVGK</sequence>
<feature type="region of interest" description="Disordered" evidence="1">
    <location>
        <begin position="15"/>
        <end position="48"/>
    </location>
</feature>
<feature type="region of interest" description="Disordered" evidence="1">
    <location>
        <begin position="121"/>
        <end position="144"/>
    </location>
</feature>
<dbReference type="EMBL" id="JAHLQT010026473">
    <property type="protein sequence ID" value="KAG7163255.1"/>
    <property type="molecule type" value="Genomic_DNA"/>
</dbReference>
<comment type="caution">
    <text evidence="2">The sequence shown here is derived from an EMBL/GenBank/DDBJ whole genome shotgun (WGS) entry which is preliminary data.</text>
</comment>
<evidence type="ECO:0000313" key="3">
    <source>
        <dbReference type="Proteomes" id="UP000747542"/>
    </source>
</evidence>
<name>A0A8J5JXM7_HOMAM</name>
<dbReference type="AlphaFoldDB" id="A0A8J5JXM7"/>
<feature type="compositionally biased region" description="Low complexity" evidence="1">
    <location>
        <begin position="253"/>
        <end position="270"/>
    </location>
</feature>
<proteinExistence type="predicted"/>
<evidence type="ECO:0000256" key="1">
    <source>
        <dbReference type="SAM" id="MobiDB-lite"/>
    </source>
</evidence>
<dbReference type="Proteomes" id="UP000747542">
    <property type="component" value="Unassembled WGS sequence"/>
</dbReference>
<protein>
    <submittedName>
        <fullName evidence="2">Uncharacterized protein</fullName>
    </submittedName>
</protein>
<keyword evidence="3" id="KW-1185">Reference proteome</keyword>